<dbReference type="InterPro" id="IPR002105">
    <property type="entry name" value="Dockerin_1_rpt"/>
</dbReference>
<name>A0A1H6HPP1_RUMFL</name>
<organism evidence="3 4">
    <name type="scientific">Ruminococcus flavefaciens</name>
    <dbReference type="NCBI Taxonomy" id="1265"/>
    <lineage>
        <taxon>Bacteria</taxon>
        <taxon>Bacillati</taxon>
        <taxon>Bacillota</taxon>
        <taxon>Clostridia</taxon>
        <taxon>Eubacteriales</taxon>
        <taxon>Oscillospiraceae</taxon>
        <taxon>Ruminococcus</taxon>
    </lineage>
</organism>
<proteinExistence type="predicted"/>
<feature type="chain" id="PRO_5039339080" description="Dockerin domain-containing protein" evidence="1">
    <location>
        <begin position="23"/>
        <end position="894"/>
    </location>
</feature>
<dbReference type="GO" id="GO:0000272">
    <property type="term" value="P:polysaccharide catabolic process"/>
    <property type="evidence" value="ECO:0007669"/>
    <property type="project" value="InterPro"/>
</dbReference>
<gene>
    <name evidence="3" type="ORF">SAMN02910265_00119</name>
</gene>
<dbReference type="CDD" id="cd14256">
    <property type="entry name" value="Dockerin_I"/>
    <property type="match status" value="1"/>
</dbReference>
<protein>
    <recommendedName>
        <fullName evidence="2">Dockerin domain-containing protein</fullName>
    </recommendedName>
</protein>
<dbReference type="Gene3D" id="1.10.1330.10">
    <property type="entry name" value="Dockerin domain"/>
    <property type="match status" value="1"/>
</dbReference>
<dbReference type="AlphaFoldDB" id="A0A1H6HPP1"/>
<dbReference type="OrthoDB" id="1815708at2"/>
<dbReference type="SUPFAM" id="SSF63446">
    <property type="entry name" value="Type I dockerin domain"/>
    <property type="match status" value="1"/>
</dbReference>
<dbReference type="PROSITE" id="PS51766">
    <property type="entry name" value="DOCKERIN"/>
    <property type="match status" value="1"/>
</dbReference>
<dbReference type="Pfam" id="PF00404">
    <property type="entry name" value="Dockerin_1"/>
    <property type="match status" value="1"/>
</dbReference>
<evidence type="ECO:0000313" key="3">
    <source>
        <dbReference type="EMBL" id="SEH37456.1"/>
    </source>
</evidence>
<dbReference type="EMBL" id="FNWV01000001">
    <property type="protein sequence ID" value="SEH37456.1"/>
    <property type="molecule type" value="Genomic_DNA"/>
</dbReference>
<dbReference type="RefSeq" id="WP_074713977.1">
    <property type="nucleotide sequence ID" value="NZ_FNWV01000001.1"/>
</dbReference>
<evidence type="ECO:0000313" key="4">
    <source>
        <dbReference type="Proteomes" id="UP000183190"/>
    </source>
</evidence>
<sequence>MKIKKIAAAFTAVAAAIPPISANIPSVFVPTAVYAADHATGAALPDWIPNSFDSALEFRNTYGATLVKDGLVCIVFKESMAGMSENAELEASRYEIRTTDGIMSELKRETYISDTSETGDCYEVAVYYAPKEQGDFAVALTDKWIQICIMPVDGYDPVLENNTLAQKAGLDLGGVNAAAFYSFAIDEDMEITETDIYGWLPDCASEYEAYKKKNGEVSAKDDLVVFCIDRAIGTAYSWSSTVDKNMFREACQSSCSMETSRLLDGGIQKFITAYKAKSEGNGIIRWELAGYVDEGVAPAVKTLTADCSIAADTYKIKLDNSYINDAYFSYTSYSLYSGELKASSTEIYDQYKGSESAVITSKKELSEFLSEFLEEKALDNFVSQYSDKYFENYVLMLSTYLDPYQGRVFKHGLKDAVYKDGKLVIDHTSVVNAVRMRTSYFDILRVEIPKDKYNGSEVVWQDEEILEDDLKRISVIDIDTGKPIDIPYDDIQKLFSGAVKNCEGNDPYYFDTKTPVSELTDLKLNTDYLPEGYTPCSENAVVINEYANNSADIVFNVRKSGGTIGIACAIDEISTTRGLKEEGIINGLKSAVVTSTAELSEVLSRYIADELQKNLLAKYDDKFFADNVLFIDFTIESTGGKSITIDDAVLSNGKISLYYIKPSPDYGICNTDYFCIMQAAVPKNAYHGEDVKWKCLGDVNGDKVFGIADMLTLQKWLEGSGDVTISDWTAADICRDGNIDVFDLCMLRKQLITICGGKLTSPYNYDYTMTVDVHYGGRGFDGKELKSENFQYEYSISRGDIFCEETDGTWTKVLSANLTDSPVILEIIDFTDKGIQVKQWQNGEASHKIIELGEELDLFTLNVVYDGRNHSYKVRFSREYNLPIHGIDYEYGLI</sequence>
<feature type="domain" description="Dockerin" evidence="2">
    <location>
        <begin position="692"/>
        <end position="761"/>
    </location>
</feature>
<reference evidence="3 4" key="1">
    <citation type="submission" date="2016-10" db="EMBL/GenBank/DDBJ databases">
        <authorList>
            <person name="de Groot N.N."/>
        </authorList>
    </citation>
    <scope>NUCLEOTIDE SEQUENCE [LARGE SCALE GENOMIC DNA]</scope>
    <source>
        <strain evidence="3 4">YAD2003</strain>
    </source>
</reference>
<feature type="signal peptide" evidence="1">
    <location>
        <begin position="1"/>
        <end position="22"/>
    </location>
</feature>
<dbReference type="InterPro" id="IPR036439">
    <property type="entry name" value="Dockerin_dom_sf"/>
</dbReference>
<dbReference type="InterPro" id="IPR016134">
    <property type="entry name" value="Dockerin_dom"/>
</dbReference>
<evidence type="ECO:0000256" key="1">
    <source>
        <dbReference type="SAM" id="SignalP"/>
    </source>
</evidence>
<evidence type="ECO:0000259" key="2">
    <source>
        <dbReference type="PROSITE" id="PS51766"/>
    </source>
</evidence>
<dbReference type="GO" id="GO:0004553">
    <property type="term" value="F:hydrolase activity, hydrolyzing O-glycosyl compounds"/>
    <property type="evidence" value="ECO:0007669"/>
    <property type="project" value="InterPro"/>
</dbReference>
<dbReference type="Proteomes" id="UP000183190">
    <property type="component" value="Unassembled WGS sequence"/>
</dbReference>
<accession>A0A1H6HPP1</accession>
<keyword evidence="1" id="KW-0732">Signal</keyword>